<evidence type="ECO:0000259" key="2">
    <source>
        <dbReference type="SMART" id="SM00867"/>
    </source>
</evidence>
<sequence>MKKLLLALVAFAPLTMFAQSTTWNNDPAHTSINFNVTHLGIAQVAGKFDKFEGAIQSDKKDFTDAKINFTVDVTSVNTSVEPRDKHLKSDDFFSVEKYPTMKFVGTSLKKVSGNKYVLEGDLTIKDVTKKVKFDVVYGGTVVDPWGNNRAGFDATTSINRFDYHIDFGKDNNAVGKTVNLVLHLEFTQKKA</sequence>
<dbReference type="Proteomes" id="UP000249547">
    <property type="component" value="Unassembled WGS sequence"/>
</dbReference>
<dbReference type="InterPro" id="IPR036761">
    <property type="entry name" value="TTHA0802/YceI-like_sf"/>
</dbReference>
<dbReference type="RefSeq" id="WP_111599720.1">
    <property type="nucleotide sequence ID" value="NZ_QLLL01000009.1"/>
</dbReference>
<dbReference type="PANTHER" id="PTHR34406">
    <property type="entry name" value="PROTEIN YCEI"/>
    <property type="match status" value="1"/>
</dbReference>
<keyword evidence="4" id="KW-1185">Reference proteome</keyword>
<feature type="signal peptide" evidence="1">
    <location>
        <begin position="1"/>
        <end position="18"/>
    </location>
</feature>
<name>A0A327Q647_9BACT</name>
<proteinExistence type="predicted"/>
<dbReference type="Gene3D" id="2.40.128.110">
    <property type="entry name" value="Lipid/polyisoprenoid-binding, YceI-like"/>
    <property type="match status" value="1"/>
</dbReference>
<dbReference type="PANTHER" id="PTHR34406:SF1">
    <property type="entry name" value="PROTEIN YCEI"/>
    <property type="match status" value="1"/>
</dbReference>
<feature type="domain" description="Lipid/polyisoprenoid-binding YceI-like" evidence="2">
    <location>
        <begin position="22"/>
        <end position="187"/>
    </location>
</feature>
<organism evidence="3 4">
    <name type="scientific">Chitinophaga skermanii</name>
    <dbReference type="NCBI Taxonomy" id="331697"/>
    <lineage>
        <taxon>Bacteria</taxon>
        <taxon>Pseudomonadati</taxon>
        <taxon>Bacteroidota</taxon>
        <taxon>Chitinophagia</taxon>
        <taxon>Chitinophagales</taxon>
        <taxon>Chitinophagaceae</taxon>
        <taxon>Chitinophaga</taxon>
    </lineage>
</organism>
<keyword evidence="1" id="KW-0732">Signal</keyword>
<dbReference type="InterPro" id="IPR007372">
    <property type="entry name" value="Lipid/polyisoprenoid-bd_YceI"/>
</dbReference>
<evidence type="ECO:0000313" key="3">
    <source>
        <dbReference type="EMBL" id="RAI99760.1"/>
    </source>
</evidence>
<feature type="chain" id="PRO_5016359880" evidence="1">
    <location>
        <begin position="19"/>
        <end position="191"/>
    </location>
</feature>
<dbReference type="SMART" id="SM00867">
    <property type="entry name" value="YceI"/>
    <property type="match status" value="1"/>
</dbReference>
<dbReference type="AlphaFoldDB" id="A0A327Q647"/>
<reference evidence="3 4" key="1">
    <citation type="submission" date="2018-06" db="EMBL/GenBank/DDBJ databases">
        <title>Genomic Encyclopedia of Archaeal and Bacterial Type Strains, Phase II (KMG-II): from individual species to whole genera.</title>
        <authorList>
            <person name="Goeker M."/>
        </authorList>
    </citation>
    <scope>NUCLEOTIDE SEQUENCE [LARGE SCALE GENOMIC DNA]</scope>
    <source>
        <strain evidence="3 4">DSM 23857</strain>
    </source>
</reference>
<dbReference type="EMBL" id="QLLL01000009">
    <property type="protein sequence ID" value="RAI99760.1"/>
    <property type="molecule type" value="Genomic_DNA"/>
</dbReference>
<dbReference type="Pfam" id="PF04264">
    <property type="entry name" value="YceI"/>
    <property type="match status" value="1"/>
</dbReference>
<dbReference type="OrthoDB" id="9811006at2"/>
<evidence type="ECO:0000256" key="1">
    <source>
        <dbReference type="SAM" id="SignalP"/>
    </source>
</evidence>
<dbReference type="SUPFAM" id="SSF101874">
    <property type="entry name" value="YceI-like"/>
    <property type="match status" value="1"/>
</dbReference>
<evidence type="ECO:0000313" key="4">
    <source>
        <dbReference type="Proteomes" id="UP000249547"/>
    </source>
</evidence>
<gene>
    <name evidence="3" type="ORF">LX64_04313</name>
</gene>
<comment type="caution">
    <text evidence="3">The sequence shown here is derived from an EMBL/GenBank/DDBJ whole genome shotgun (WGS) entry which is preliminary data.</text>
</comment>
<accession>A0A327Q647</accession>
<protein>
    <submittedName>
        <fullName evidence="3">Polyisoprenoid-binding protein YceI</fullName>
    </submittedName>
</protein>